<accession>A0ABQ4LK79</accession>
<dbReference type="EMBL" id="BORU01000003">
    <property type="protein sequence ID" value="GIO56933.1"/>
    <property type="molecule type" value="Genomic_DNA"/>
</dbReference>
<dbReference type="Proteomes" id="UP000676601">
    <property type="component" value="Unassembled WGS sequence"/>
</dbReference>
<evidence type="ECO:0000313" key="2">
    <source>
        <dbReference type="Proteomes" id="UP000676601"/>
    </source>
</evidence>
<dbReference type="RefSeq" id="WP_212985425.1">
    <property type="nucleotide sequence ID" value="NZ_BORU01000003.1"/>
</dbReference>
<keyword evidence="2" id="KW-1185">Reference proteome</keyword>
<evidence type="ECO:0000313" key="1">
    <source>
        <dbReference type="EMBL" id="GIO56933.1"/>
    </source>
</evidence>
<protein>
    <submittedName>
        <fullName evidence="1">Uncharacterized protein</fullName>
    </submittedName>
</protein>
<gene>
    <name evidence="1" type="ORF">J21TS7_52510</name>
</gene>
<sequence length="190" mass="22058">MILDRYEIRLGPLDLRVVLLHQKEIGVTVNEEMGRLLLIDAKDSPEMLLLSALFKHCHDTDDVLYLRRESPSNSDIFIFNGAVTPLNRKLIKEIKWVLNRSKSEEIIDLNIESSEDEAFWGKWESWKYERQLRINGDKDLVLLNISKLGLELLTHSCAHLAFSYAGHSHFDRYSTLNSPELIIRNIARND</sequence>
<name>A0ABQ4LK79_9BACL</name>
<reference evidence="1 2" key="1">
    <citation type="submission" date="2021-03" db="EMBL/GenBank/DDBJ databases">
        <title>Antimicrobial resistance genes in bacteria isolated from Japanese honey, and their potential for conferring macrolide and lincosamide resistance in the American foulbrood pathogen Paenibacillus larvae.</title>
        <authorList>
            <person name="Okamoto M."/>
            <person name="Kumagai M."/>
            <person name="Kanamori H."/>
            <person name="Takamatsu D."/>
        </authorList>
    </citation>
    <scope>NUCLEOTIDE SEQUENCE [LARGE SCALE GENOMIC DNA]</scope>
    <source>
        <strain evidence="1 2">J21TS7</strain>
    </source>
</reference>
<organism evidence="1 2">
    <name type="scientific">Paenibacillus cineris</name>
    <dbReference type="NCBI Taxonomy" id="237530"/>
    <lineage>
        <taxon>Bacteria</taxon>
        <taxon>Bacillati</taxon>
        <taxon>Bacillota</taxon>
        <taxon>Bacilli</taxon>
        <taxon>Bacillales</taxon>
        <taxon>Paenibacillaceae</taxon>
        <taxon>Paenibacillus</taxon>
    </lineage>
</organism>
<comment type="caution">
    <text evidence="1">The sequence shown here is derived from an EMBL/GenBank/DDBJ whole genome shotgun (WGS) entry which is preliminary data.</text>
</comment>
<proteinExistence type="predicted"/>